<protein>
    <submittedName>
        <fullName evidence="2">Uncharacterized protein</fullName>
    </submittedName>
</protein>
<dbReference type="EMBL" id="ABDG02000022">
    <property type="protein sequence ID" value="EHK46322.1"/>
    <property type="molecule type" value="Genomic_DNA"/>
</dbReference>
<evidence type="ECO:0000313" key="2">
    <source>
        <dbReference type="EMBL" id="EHK46322.1"/>
    </source>
</evidence>
<dbReference type="AlphaFoldDB" id="G9NSC1"/>
<accession>G9NSC1</accession>
<dbReference type="eggNOG" id="ENOG502T7A1">
    <property type="taxonomic scope" value="Eukaryota"/>
</dbReference>
<name>G9NSC1_HYPAI</name>
<gene>
    <name evidence="2" type="ORF">TRIATDRAFT_273198</name>
</gene>
<dbReference type="HOGENOM" id="CLU_700317_0_0_1"/>
<sequence length="394" mass="43515">MSKDEPVDAQMVWAGLGPARQAGVFGVHPSSVQMPPSCCRRRWIKLDRDRWEAESSSAARCQLSISLVLGIEHGEAEREAAARRPDYIQLASQGDARPWPLVLPLLVYWHRQDGKTCSCPLQQGKLDGARRNTDSNPAAQIDIFDVLDYRWMEASGEADLATVADPVLTAPRRALRKVPEEPLGISTDYSRLNTSNVPSARDCEEHRCGTNSTGTSGIQFALPGEQRRLRLGVAGFRRSLEPKLVSIIAGECSVLCEPVRVTSETRRKTLHAACSPPNGLQPSVWVMVQHVLLYLPAHRQGRQQASIACASVLAFKPNSWARKLWVAPAAKMPLRLSPDEQLRAQHRHAQRPPQLDAQDPCRFFGVGFSEWQNQSRSRIGSGGEGRTGQAIMLA</sequence>
<reference evidence="2 3" key="1">
    <citation type="journal article" date="2011" name="Genome Biol.">
        <title>Comparative genome sequence analysis underscores mycoparasitism as the ancestral life style of Trichoderma.</title>
        <authorList>
            <person name="Kubicek C.P."/>
            <person name="Herrera-Estrella A."/>
            <person name="Seidl-Seiboth V."/>
            <person name="Martinez D.A."/>
            <person name="Druzhinina I.S."/>
            <person name="Thon M."/>
            <person name="Zeilinger S."/>
            <person name="Casas-Flores S."/>
            <person name="Horwitz B.A."/>
            <person name="Mukherjee P.K."/>
            <person name="Mukherjee M."/>
            <person name="Kredics L."/>
            <person name="Alcaraz L.D."/>
            <person name="Aerts A."/>
            <person name="Antal Z."/>
            <person name="Atanasova L."/>
            <person name="Cervantes-Badillo M.G."/>
            <person name="Challacombe J."/>
            <person name="Chertkov O."/>
            <person name="McCluskey K."/>
            <person name="Coulpier F."/>
            <person name="Deshpande N."/>
            <person name="von Doehren H."/>
            <person name="Ebbole D.J."/>
            <person name="Esquivel-Naranjo E.U."/>
            <person name="Fekete E."/>
            <person name="Flipphi M."/>
            <person name="Glaser F."/>
            <person name="Gomez-Rodriguez E.Y."/>
            <person name="Gruber S."/>
            <person name="Han C."/>
            <person name="Henrissat B."/>
            <person name="Hermosa R."/>
            <person name="Hernandez-Onate M."/>
            <person name="Karaffa L."/>
            <person name="Kosti I."/>
            <person name="Le Crom S."/>
            <person name="Lindquist E."/>
            <person name="Lucas S."/>
            <person name="Luebeck M."/>
            <person name="Luebeck P.S."/>
            <person name="Margeot A."/>
            <person name="Metz B."/>
            <person name="Misra M."/>
            <person name="Nevalainen H."/>
            <person name="Omann M."/>
            <person name="Packer N."/>
            <person name="Perrone G."/>
            <person name="Uresti-Rivera E.E."/>
            <person name="Salamov A."/>
            <person name="Schmoll M."/>
            <person name="Seiboth B."/>
            <person name="Shapiro H."/>
            <person name="Sukno S."/>
            <person name="Tamayo-Ramos J.A."/>
            <person name="Tisch D."/>
            <person name="Wiest A."/>
            <person name="Wilkinson H.H."/>
            <person name="Zhang M."/>
            <person name="Coutinho P.M."/>
            <person name="Kenerley C.M."/>
            <person name="Monte E."/>
            <person name="Baker S.E."/>
            <person name="Grigoriev I.V."/>
        </authorList>
    </citation>
    <scope>NUCLEOTIDE SEQUENCE [LARGE SCALE GENOMIC DNA]</scope>
    <source>
        <strain evidence="3">ATCC 20476 / IMI 206040</strain>
    </source>
</reference>
<dbReference type="OrthoDB" id="4895096at2759"/>
<organism evidence="2 3">
    <name type="scientific">Hypocrea atroviridis (strain ATCC 20476 / IMI 206040)</name>
    <name type="common">Trichoderma atroviride</name>
    <dbReference type="NCBI Taxonomy" id="452589"/>
    <lineage>
        <taxon>Eukaryota</taxon>
        <taxon>Fungi</taxon>
        <taxon>Dikarya</taxon>
        <taxon>Ascomycota</taxon>
        <taxon>Pezizomycotina</taxon>
        <taxon>Sordariomycetes</taxon>
        <taxon>Hypocreomycetidae</taxon>
        <taxon>Hypocreales</taxon>
        <taxon>Hypocreaceae</taxon>
        <taxon>Trichoderma</taxon>
    </lineage>
</organism>
<dbReference type="Proteomes" id="UP000005426">
    <property type="component" value="Unassembled WGS sequence"/>
</dbReference>
<keyword evidence="3" id="KW-1185">Reference proteome</keyword>
<feature type="region of interest" description="Disordered" evidence="1">
    <location>
        <begin position="375"/>
        <end position="394"/>
    </location>
</feature>
<evidence type="ECO:0000313" key="3">
    <source>
        <dbReference type="Proteomes" id="UP000005426"/>
    </source>
</evidence>
<proteinExistence type="predicted"/>
<evidence type="ECO:0000256" key="1">
    <source>
        <dbReference type="SAM" id="MobiDB-lite"/>
    </source>
</evidence>
<comment type="caution">
    <text evidence="2">The sequence shown here is derived from an EMBL/GenBank/DDBJ whole genome shotgun (WGS) entry which is preliminary data.</text>
</comment>